<feature type="compositionally biased region" description="Polar residues" evidence="6">
    <location>
        <begin position="643"/>
        <end position="660"/>
    </location>
</feature>
<sequence length="712" mass="78980">MYSWNDSGGLNNVTSSYAEGPVYDANSFPANVAAQGTTQQPLVFSNQLVRRNQNNQVARGHFTNPSEWQDTNNPIIPQSDFDEDEEQLEQKALEAKKEAQRKRKQIPPFVQKLSSFLDESNNTDLIRWSDDGRSFIVLDEDEFAKTLIPELFKHNNYASFVRQLNMYGFHKKVGLSDNSMRASEKKSKTPSEYWNKYFRRGRPELLWLIQKPKNPPSTAKRKRGEDDKGKGAADSDEEGKKYGPDGENSSRPQLPSLTGTQDMALIPRSEIQGLRQELQQLQNQQRFISGVIQNFRRSNDQLRQQTMAFQKMHERHESSINAILTFLATFYNRSLEGQGQNMQDMFAHVMPQTNQTHGSVVDVGEDFQMDPQQAQPGRYTKKPLALLPAPVIKDATFPPSRVINSSRPALNTQQKRTSQPRVFSQNQGNAQPSRFTEVSASPTIKDEVATPDSTNLPETPTMIDVLNSVNASNTPTGPAEFDFSSALSNYQNADGNTPLPLTPQQRDDMLSLMVANTPGNGDNPLSASATAPQLPSLEQFDNSQEQLDMLQKLQEQQASKVQHLADRLQPLSPTGSIPGLEMGNFVGDPGQFDLNSFINSDDYFPDQGIGDTADTTNIGDSLADHSNGNGNLNLDLNWDLPSGTNPRNLDQGYSNQTFDNTFEDGLLMPSAADGGGRVESVSSEATSPANTLGGDEDLGREAASPRKRLRRG</sequence>
<dbReference type="PRINTS" id="PR00056">
    <property type="entry name" value="HSFDOMAIN"/>
</dbReference>
<evidence type="ECO:0000313" key="8">
    <source>
        <dbReference type="EMBL" id="KAF2841404.1"/>
    </source>
</evidence>
<dbReference type="GO" id="GO:0043565">
    <property type="term" value="F:sequence-specific DNA binding"/>
    <property type="evidence" value="ECO:0007669"/>
    <property type="project" value="InterPro"/>
</dbReference>
<feature type="domain" description="HSF-type DNA-binding" evidence="7">
    <location>
        <begin position="105"/>
        <end position="212"/>
    </location>
</feature>
<comment type="subcellular location">
    <subcellularLocation>
        <location evidence="1">Nucleus</location>
    </subcellularLocation>
</comment>
<dbReference type="SUPFAM" id="SSF46785">
    <property type="entry name" value="Winged helix' DNA-binding domain"/>
    <property type="match status" value="1"/>
</dbReference>
<feature type="region of interest" description="Disordered" evidence="6">
    <location>
        <begin position="208"/>
        <end position="258"/>
    </location>
</feature>
<evidence type="ECO:0000256" key="1">
    <source>
        <dbReference type="ARBA" id="ARBA00004123"/>
    </source>
</evidence>
<keyword evidence="9" id="KW-1185">Reference proteome</keyword>
<dbReference type="PANTHER" id="PTHR10015">
    <property type="entry name" value="HEAT SHOCK TRANSCRIPTION FACTOR"/>
    <property type="match status" value="1"/>
</dbReference>
<dbReference type="AlphaFoldDB" id="A0A9P4SFF0"/>
<feature type="compositionally biased region" description="Polar residues" evidence="6">
    <location>
        <begin position="402"/>
        <end position="442"/>
    </location>
</feature>
<gene>
    <name evidence="8" type="ORF">M501DRAFT_929319</name>
</gene>
<name>A0A9P4SFF0_9PEZI</name>
<evidence type="ECO:0000256" key="3">
    <source>
        <dbReference type="ARBA" id="ARBA00023125"/>
    </source>
</evidence>
<evidence type="ECO:0000313" key="9">
    <source>
        <dbReference type="Proteomes" id="UP000799429"/>
    </source>
</evidence>
<keyword evidence="4" id="KW-0539">Nucleus</keyword>
<feature type="region of interest" description="Disordered" evidence="6">
    <location>
        <begin position="396"/>
        <end position="460"/>
    </location>
</feature>
<evidence type="ECO:0000256" key="6">
    <source>
        <dbReference type="SAM" id="MobiDB-lite"/>
    </source>
</evidence>
<evidence type="ECO:0000256" key="4">
    <source>
        <dbReference type="ARBA" id="ARBA00023242"/>
    </source>
</evidence>
<dbReference type="EMBL" id="MU006091">
    <property type="protein sequence ID" value="KAF2841404.1"/>
    <property type="molecule type" value="Genomic_DNA"/>
</dbReference>
<dbReference type="Gene3D" id="1.10.10.10">
    <property type="entry name" value="Winged helix-like DNA-binding domain superfamily/Winged helix DNA-binding domain"/>
    <property type="match status" value="1"/>
</dbReference>
<protein>
    <recommendedName>
        <fullName evidence="7">HSF-type DNA-binding domain-containing protein</fullName>
    </recommendedName>
</protein>
<feature type="compositionally biased region" description="Polar residues" evidence="6">
    <location>
        <begin position="680"/>
        <end position="690"/>
    </location>
</feature>
<keyword evidence="3" id="KW-0238">DNA-binding</keyword>
<comment type="caution">
    <text evidence="8">The sequence shown here is derived from an EMBL/GenBank/DDBJ whole genome shotgun (WGS) entry which is preliminary data.</text>
</comment>
<proteinExistence type="inferred from homology"/>
<dbReference type="Pfam" id="PF00447">
    <property type="entry name" value="HSF_DNA-bind"/>
    <property type="match status" value="1"/>
</dbReference>
<feature type="region of interest" description="Disordered" evidence="6">
    <location>
        <begin position="60"/>
        <end position="79"/>
    </location>
</feature>
<accession>A0A9P4SFF0</accession>
<feature type="region of interest" description="Disordered" evidence="6">
    <location>
        <begin position="643"/>
        <end position="712"/>
    </location>
</feature>
<evidence type="ECO:0000256" key="2">
    <source>
        <dbReference type="ARBA" id="ARBA00006403"/>
    </source>
</evidence>
<dbReference type="InterPro" id="IPR036390">
    <property type="entry name" value="WH_DNA-bd_sf"/>
</dbReference>
<dbReference type="InterPro" id="IPR036388">
    <property type="entry name" value="WH-like_DNA-bd_sf"/>
</dbReference>
<dbReference type="GO" id="GO:0003700">
    <property type="term" value="F:DNA-binding transcription factor activity"/>
    <property type="evidence" value="ECO:0007669"/>
    <property type="project" value="InterPro"/>
</dbReference>
<feature type="compositionally biased region" description="Polar residues" evidence="6">
    <location>
        <begin position="247"/>
        <end position="258"/>
    </location>
</feature>
<feature type="compositionally biased region" description="Basic and acidic residues" evidence="6">
    <location>
        <begin position="223"/>
        <end position="244"/>
    </location>
</feature>
<dbReference type="SMART" id="SM00415">
    <property type="entry name" value="HSF"/>
    <property type="match status" value="1"/>
</dbReference>
<evidence type="ECO:0000256" key="5">
    <source>
        <dbReference type="RuleBase" id="RU004020"/>
    </source>
</evidence>
<evidence type="ECO:0000259" key="7">
    <source>
        <dbReference type="SMART" id="SM00415"/>
    </source>
</evidence>
<organism evidence="8 9">
    <name type="scientific">Patellaria atrata CBS 101060</name>
    <dbReference type="NCBI Taxonomy" id="1346257"/>
    <lineage>
        <taxon>Eukaryota</taxon>
        <taxon>Fungi</taxon>
        <taxon>Dikarya</taxon>
        <taxon>Ascomycota</taxon>
        <taxon>Pezizomycotina</taxon>
        <taxon>Dothideomycetes</taxon>
        <taxon>Dothideomycetes incertae sedis</taxon>
        <taxon>Patellariales</taxon>
        <taxon>Patellariaceae</taxon>
        <taxon>Patellaria</taxon>
    </lineage>
</organism>
<comment type="similarity">
    <text evidence="2 5">Belongs to the HSF family.</text>
</comment>
<feature type="compositionally biased region" description="Polar residues" evidence="6">
    <location>
        <begin position="63"/>
        <end position="76"/>
    </location>
</feature>
<dbReference type="InterPro" id="IPR000232">
    <property type="entry name" value="HSF_DNA-bd"/>
</dbReference>
<dbReference type="Proteomes" id="UP000799429">
    <property type="component" value="Unassembled WGS sequence"/>
</dbReference>
<reference evidence="8" key="1">
    <citation type="journal article" date="2020" name="Stud. Mycol.">
        <title>101 Dothideomycetes genomes: a test case for predicting lifestyles and emergence of pathogens.</title>
        <authorList>
            <person name="Haridas S."/>
            <person name="Albert R."/>
            <person name="Binder M."/>
            <person name="Bloem J."/>
            <person name="Labutti K."/>
            <person name="Salamov A."/>
            <person name="Andreopoulos B."/>
            <person name="Baker S."/>
            <person name="Barry K."/>
            <person name="Bills G."/>
            <person name="Bluhm B."/>
            <person name="Cannon C."/>
            <person name="Castanera R."/>
            <person name="Culley D."/>
            <person name="Daum C."/>
            <person name="Ezra D."/>
            <person name="Gonzalez J."/>
            <person name="Henrissat B."/>
            <person name="Kuo A."/>
            <person name="Liang C."/>
            <person name="Lipzen A."/>
            <person name="Lutzoni F."/>
            <person name="Magnuson J."/>
            <person name="Mondo S."/>
            <person name="Nolan M."/>
            <person name="Ohm R."/>
            <person name="Pangilinan J."/>
            <person name="Park H.-J."/>
            <person name="Ramirez L."/>
            <person name="Alfaro M."/>
            <person name="Sun H."/>
            <person name="Tritt A."/>
            <person name="Yoshinaga Y."/>
            <person name="Zwiers L.-H."/>
            <person name="Turgeon B."/>
            <person name="Goodwin S."/>
            <person name="Spatafora J."/>
            <person name="Crous P."/>
            <person name="Grigoriev I."/>
        </authorList>
    </citation>
    <scope>NUCLEOTIDE SEQUENCE</scope>
    <source>
        <strain evidence="8">CBS 101060</strain>
    </source>
</reference>
<dbReference type="GO" id="GO:0005634">
    <property type="term" value="C:nucleus"/>
    <property type="evidence" value="ECO:0007669"/>
    <property type="project" value="UniProtKB-SubCell"/>
</dbReference>
<dbReference type="OrthoDB" id="60033at2759"/>
<dbReference type="FunFam" id="1.10.10.10:FF:000173">
    <property type="entry name" value="Heat shock transcription factor Hsf1"/>
    <property type="match status" value="1"/>
</dbReference>
<dbReference type="PANTHER" id="PTHR10015:SF427">
    <property type="entry name" value="HEAT SHOCK FACTOR PROTEIN"/>
    <property type="match status" value="1"/>
</dbReference>